<reference evidence="3" key="3">
    <citation type="submission" date="2020-10" db="EMBL/GenBank/DDBJ databases">
        <authorList>
            <person name="Bassil N.M."/>
            <person name="Lloyd J.R."/>
        </authorList>
    </citation>
    <scope>NUCLEOTIDE SEQUENCE</scope>
    <source>
        <strain evidence="3">NB2006</strain>
    </source>
</reference>
<name>A0A7S7LC50_9BACI</name>
<feature type="domain" description="UspA" evidence="2">
    <location>
        <begin position="8"/>
        <end position="84"/>
    </location>
</feature>
<comment type="similarity">
    <text evidence="1">Belongs to the universal stress protein A family.</text>
</comment>
<dbReference type="InterPro" id="IPR006015">
    <property type="entry name" value="Universal_stress_UspA"/>
</dbReference>
<dbReference type="CDD" id="cd00293">
    <property type="entry name" value="USP-like"/>
    <property type="match status" value="1"/>
</dbReference>
<gene>
    <name evidence="3" type="ORF">AWH56_012775</name>
</gene>
<reference evidence="3" key="1">
    <citation type="journal article" date="2017" name="Genome Announc.">
        <title>Draft Genome Sequences of Four Alkaliphilic Bacteria Belonging to the Anaerobacillus Genus.</title>
        <authorList>
            <person name="Bassil N.M."/>
            <person name="Lloyd J.R."/>
        </authorList>
    </citation>
    <scope>NUCLEOTIDE SEQUENCE [LARGE SCALE GENOMIC DNA]</scope>
    <source>
        <strain evidence="3">NB2006</strain>
    </source>
</reference>
<dbReference type="PANTHER" id="PTHR46268">
    <property type="entry name" value="STRESS RESPONSE PROTEIN NHAX"/>
    <property type="match status" value="1"/>
</dbReference>
<dbReference type="EMBL" id="CP063356">
    <property type="protein sequence ID" value="QOY38323.1"/>
    <property type="molecule type" value="Genomic_DNA"/>
</dbReference>
<accession>A0A7S7LC50</accession>
<dbReference type="AlphaFoldDB" id="A0A7S7LC50"/>
<evidence type="ECO:0000313" key="3">
    <source>
        <dbReference type="EMBL" id="QOY38323.1"/>
    </source>
</evidence>
<dbReference type="InterPro" id="IPR006016">
    <property type="entry name" value="UspA"/>
</dbReference>
<dbReference type="InterPro" id="IPR014729">
    <property type="entry name" value="Rossmann-like_a/b/a_fold"/>
</dbReference>
<protein>
    <submittedName>
        <fullName evidence="3">Universal stress protein</fullName>
    </submittedName>
</protein>
<reference evidence="3" key="2">
    <citation type="journal article" date="2019" name="Int. J. Syst. Evol. Microbiol.">
        <title>Anaerobacillus isosaccharinicus sp. nov., an alkaliphilic bacterium which degrades isosaccharinic acid.</title>
        <authorList>
            <person name="Bassil N.M."/>
            <person name="Lloyd J.R."/>
        </authorList>
    </citation>
    <scope>NUCLEOTIDE SEQUENCE [LARGE SCALE GENOMIC DNA]</scope>
    <source>
        <strain evidence="3">NB2006</strain>
    </source>
</reference>
<sequence length="84" mass="9312">MHGIEKREARLKDTAEKAKNAGVDYEIKFLRGEPAPTIIKYANENDFDLVVIGSRGLNGLQEMVLGSVSHKVAKYVQCPVLIVK</sequence>
<evidence type="ECO:0000259" key="2">
    <source>
        <dbReference type="Pfam" id="PF00582"/>
    </source>
</evidence>
<dbReference type="PANTHER" id="PTHR46268:SF6">
    <property type="entry name" value="UNIVERSAL STRESS PROTEIN UP12"/>
    <property type="match status" value="1"/>
</dbReference>
<dbReference type="OrthoDB" id="9777884at2"/>
<dbReference type="SUPFAM" id="SSF52402">
    <property type="entry name" value="Adenine nucleotide alpha hydrolases-like"/>
    <property type="match status" value="1"/>
</dbReference>
<evidence type="ECO:0000256" key="1">
    <source>
        <dbReference type="ARBA" id="ARBA00008791"/>
    </source>
</evidence>
<organism evidence="3">
    <name type="scientific">Anaerobacillus isosaccharinicus</name>
    <dbReference type="NCBI Taxonomy" id="1532552"/>
    <lineage>
        <taxon>Bacteria</taxon>
        <taxon>Bacillati</taxon>
        <taxon>Bacillota</taxon>
        <taxon>Bacilli</taxon>
        <taxon>Bacillales</taxon>
        <taxon>Bacillaceae</taxon>
        <taxon>Anaerobacillus</taxon>
    </lineage>
</organism>
<proteinExistence type="inferred from homology"/>
<dbReference type="Pfam" id="PF00582">
    <property type="entry name" value="Usp"/>
    <property type="match status" value="1"/>
</dbReference>
<dbReference type="Gene3D" id="3.40.50.620">
    <property type="entry name" value="HUPs"/>
    <property type="match status" value="1"/>
</dbReference>
<dbReference type="PRINTS" id="PR01438">
    <property type="entry name" value="UNVRSLSTRESS"/>
</dbReference>